<dbReference type="InterPro" id="IPR000447">
    <property type="entry name" value="G3P_DH_FAD-dep"/>
</dbReference>
<dbReference type="Pfam" id="PF16901">
    <property type="entry name" value="DAO_C"/>
    <property type="match status" value="1"/>
</dbReference>
<name>A0A963YYA6_9PROT</name>
<protein>
    <submittedName>
        <fullName evidence="8">Glycerol-3-phosphate dehydrogenase/oxidase</fullName>
    </submittedName>
</protein>
<feature type="domain" description="Alpha-glycerophosphate oxidase C-terminal" evidence="7">
    <location>
        <begin position="426"/>
        <end position="546"/>
    </location>
</feature>
<dbReference type="EMBL" id="JAESVB010000038">
    <property type="protein sequence ID" value="MCB8878465.1"/>
    <property type="molecule type" value="Genomic_DNA"/>
</dbReference>
<dbReference type="GO" id="GO:0004368">
    <property type="term" value="F:glycerol-3-phosphate dehydrogenase (quinone) activity"/>
    <property type="evidence" value="ECO:0007669"/>
    <property type="project" value="InterPro"/>
</dbReference>
<proteinExistence type="inferred from homology"/>
<comment type="caution">
    <text evidence="8">The sequence shown here is derived from an EMBL/GenBank/DDBJ whole genome shotgun (WGS) entry which is preliminary data.</text>
</comment>
<dbReference type="GO" id="GO:0006072">
    <property type="term" value="P:glycerol-3-phosphate metabolic process"/>
    <property type="evidence" value="ECO:0007669"/>
    <property type="project" value="InterPro"/>
</dbReference>
<evidence type="ECO:0000313" key="9">
    <source>
        <dbReference type="Proteomes" id="UP000708298"/>
    </source>
</evidence>
<reference evidence="8" key="1">
    <citation type="journal article" date="2021" name="Microorganisms">
        <title>Acidisoma silvae sp. nov. and Acidisomacellulosilytica sp. nov., Two Acidophilic Bacteria Isolated from Decaying Wood, Hydrolyzing Cellulose and Producing Poly-3-hydroxybutyrate.</title>
        <authorList>
            <person name="Mieszkin S."/>
            <person name="Pouder E."/>
            <person name="Uroz S."/>
            <person name="Simon-Colin C."/>
            <person name="Alain K."/>
        </authorList>
    </citation>
    <scope>NUCLEOTIDE SEQUENCE</scope>
    <source>
        <strain evidence="8">HW T2.11</strain>
    </source>
</reference>
<comment type="similarity">
    <text evidence="2">Belongs to the FAD-dependent glycerol-3-phosphate dehydrogenase family.</text>
</comment>
<evidence type="ECO:0000256" key="3">
    <source>
        <dbReference type="ARBA" id="ARBA00022630"/>
    </source>
</evidence>
<dbReference type="Gene3D" id="3.50.50.60">
    <property type="entry name" value="FAD/NAD(P)-binding domain"/>
    <property type="match status" value="1"/>
</dbReference>
<dbReference type="Pfam" id="PF01266">
    <property type="entry name" value="DAO"/>
    <property type="match status" value="1"/>
</dbReference>
<keyword evidence="4" id="KW-0274">FAD</keyword>
<accession>A0A963YYA6</accession>
<sequence>MTRHKVNTPNRRDALERLGAIHNVDVLIVGAGINGAGSFRDLCLNGVTCLIVDREDFGAGATNASSRIAHGGLRYLETGQLRLVAEATLERNRLLQNAPHYVKPLLITIPSFSRFGGVLASVGKLFGKARSMPTRGVALVKTGLVIYDWLGRKQRSLPFHRVDGRRSALAILPDINPSIAGISSYYDARITHTERLAFELIEAGLAANPASLAINHVALCGFRGGRVLLRDDCEGTEFTVHPKIVVNAGGAWIDDVNSLMGQRDHLIGGTKGSHVMVENETLRQAMGGRAFSFDDGDGRMCVAYEAFGLVMLGTSDIRVAHADDATCSNEEIAYFLDKIRIVFPKIEVKRDEVKYAFVGVRPLPQAPAGATVNISRDHSFKRHDPTTDRPFPILSLIGGKWTTFRAFSEQTADRVLAELKRHRTRSTAALPIGGGRDYPRGPGEPQAWIEREARAAGMETGRMRVLFERYGTTARIVAPFCCQAGGEAPLLGATDYSEGEIRYLLQREMAVSVLDVVTRRTTLALEGALSLPLLRQLARIILEESGVQDPSPAVIDGIVVPALAYFTGRNAVYSLVGAGETATLSGQA</sequence>
<dbReference type="InterPro" id="IPR038299">
    <property type="entry name" value="DAO_C_sf"/>
</dbReference>
<evidence type="ECO:0000259" key="7">
    <source>
        <dbReference type="Pfam" id="PF16901"/>
    </source>
</evidence>
<dbReference type="InterPro" id="IPR031656">
    <property type="entry name" value="DAO_C"/>
</dbReference>
<evidence type="ECO:0000256" key="2">
    <source>
        <dbReference type="ARBA" id="ARBA00007330"/>
    </source>
</evidence>
<dbReference type="Gene3D" id="3.30.9.10">
    <property type="entry name" value="D-Amino Acid Oxidase, subunit A, domain 2"/>
    <property type="match status" value="1"/>
</dbReference>
<dbReference type="PANTHER" id="PTHR11985">
    <property type="entry name" value="GLYCEROL-3-PHOSPHATE DEHYDROGENASE"/>
    <property type="match status" value="1"/>
</dbReference>
<evidence type="ECO:0000256" key="5">
    <source>
        <dbReference type="ARBA" id="ARBA00023002"/>
    </source>
</evidence>
<evidence type="ECO:0000313" key="8">
    <source>
        <dbReference type="EMBL" id="MCB8878465.1"/>
    </source>
</evidence>
<dbReference type="Gene3D" id="1.10.8.870">
    <property type="entry name" value="Alpha-glycerophosphate oxidase, cap domain"/>
    <property type="match status" value="1"/>
</dbReference>
<gene>
    <name evidence="8" type="ORF">ASILVAE211_25035</name>
</gene>
<keyword evidence="5" id="KW-0560">Oxidoreductase</keyword>
<evidence type="ECO:0000259" key="6">
    <source>
        <dbReference type="Pfam" id="PF01266"/>
    </source>
</evidence>
<keyword evidence="9" id="KW-1185">Reference proteome</keyword>
<comment type="cofactor">
    <cofactor evidence="1">
        <name>FAD</name>
        <dbReference type="ChEBI" id="CHEBI:57692"/>
    </cofactor>
</comment>
<reference evidence="8" key="2">
    <citation type="submission" date="2021-01" db="EMBL/GenBank/DDBJ databases">
        <authorList>
            <person name="Mieszkin S."/>
            <person name="Pouder E."/>
            <person name="Alain K."/>
        </authorList>
    </citation>
    <scope>NUCLEOTIDE SEQUENCE</scope>
    <source>
        <strain evidence="8">HW T2.11</strain>
    </source>
</reference>
<dbReference type="Proteomes" id="UP000708298">
    <property type="component" value="Unassembled WGS sequence"/>
</dbReference>
<dbReference type="RefSeq" id="WP_227324108.1">
    <property type="nucleotide sequence ID" value="NZ_JAESVB010000038.1"/>
</dbReference>
<feature type="domain" description="FAD dependent oxidoreductase" evidence="6">
    <location>
        <begin position="25"/>
        <end position="364"/>
    </location>
</feature>
<dbReference type="PRINTS" id="PR01001">
    <property type="entry name" value="FADG3PDH"/>
</dbReference>
<dbReference type="InterPro" id="IPR006076">
    <property type="entry name" value="FAD-dep_OxRdtase"/>
</dbReference>
<dbReference type="SUPFAM" id="SSF51905">
    <property type="entry name" value="FAD/NAD(P)-binding domain"/>
    <property type="match status" value="1"/>
</dbReference>
<dbReference type="InterPro" id="IPR036188">
    <property type="entry name" value="FAD/NAD-bd_sf"/>
</dbReference>
<keyword evidence="3" id="KW-0285">Flavoprotein</keyword>
<evidence type="ECO:0000256" key="4">
    <source>
        <dbReference type="ARBA" id="ARBA00022827"/>
    </source>
</evidence>
<organism evidence="8 9">
    <name type="scientific">Acidisoma silvae</name>
    <dbReference type="NCBI Taxonomy" id="2802396"/>
    <lineage>
        <taxon>Bacteria</taxon>
        <taxon>Pseudomonadati</taxon>
        <taxon>Pseudomonadota</taxon>
        <taxon>Alphaproteobacteria</taxon>
        <taxon>Acetobacterales</taxon>
        <taxon>Acidocellaceae</taxon>
        <taxon>Acidisoma</taxon>
    </lineage>
</organism>
<evidence type="ECO:0000256" key="1">
    <source>
        <dbReference type="ARBA" id="ARBA00001974"/>
    </source>
</evidence>
<dbReference type="AlphaFoldDB" id="A0A963YYA6"/>
<dbReference type="PANTHER" id="PTHR11985:SF15">
    <property type="entry name" value="GLYCEROL-3-PHOSPHATE DEHYDROGENASE, MITOCHONDRIAL"/>
    <property type="match status" value="1"/>
</dbReference>